<accession>A0A3M9NMJ3</accession>
<proteinExistence type="predicted"/>
<evidence type="ECO:0000313" key="2">
    <source>
        <dbReference type="EMBL" id="RNI39006.1"/>
    </source>
</evidence>
<dbReference type="OrthoDB" id="27473at2"/>
<dbReference type="EMBL" id="RJJR01000002">
    <property type="protein sequence ID" value="RNI39006.1"/>
    <property type="molecule type" value="Genomic_DNA"/>
</dbReference>
<comment type="caution">
    <text evidence="2">The sequence shown here is derived from an EMBL/GenBank/DDBJ whole genome shotgun (WGS) entry which is preliminary data.</text>
</comment>
<dbReference type="RefSeq" id="WP_123119571.1">
    <property type="nucleotide sequence ID" value="NZ_RJJR01000002.1"/>
</dbReference>
<name>A0A3M9NMJ3_9BACT</name>
<evidence type="ECO:0000259" key="1">
    <source>
        <dbReference type="Pfam" id="PF18480"/>
    </source>
</evidence>
<keyword evidence="3" id="KW-1185">Reference proteome</keyword>
<sequence length="97" mass="11279">MQSNNLEFWIDVNLPPAMAIWIQDDFGCSAKSFKDLKFENEQDIVVFTKAAKKLNTIVITTKDIDFKILAEERRIHPRILYLNVGNISNKILKRNNL</sequence>
<protein>
    <recommendedName>
        <fullName evidence="1">DUF5615 domain-containing protein</fullName>
    </recommendedName>
</protein>
<dbReference type="InterPro" id="IPR041049">
    <property type="entry name" value="DUF5615"/>
</dbReference>
<dbReference type="Proteomes" id="UP000267223">
    <property type="component" value="Unassembled WGS sequence"/>
</dbReference>
<feature type="domain" description="DUF5615" evidence="1">
    <location>
        <begin position="8"/>
        <end position="91"/>
    </location>
</feature>
<reference evidence="2 3" key="1">
    <citation type="submission" date="2018-11" db="EMBL/GenBank/DDBJ databases">
        <title>Draft genome sequence of Ferruginibacter sp. BO-59.</title>
        <authorList>
            <person name="Im W.T."/>
        </authorList>
    </citation>
    <scope>NUCLEOTIDE SEQUENCE [LARGE SCALE GENOMIC DNA]</scope>
    <source>
        <strain evidence="2 3">BO-59</strain>
    </source>
</reference>
<dbReference type="AlphaFoldDB" id="A0A3M9NMJ3"/>
<organism evidence="2 3">
    <name type="scientific">Hanamia caeni</name>
    <dbReference type="NCBI Taxonomy" id="2294116"/>
    <lineage>
        <taxon>Bacteria</taxon>
        <taxon>Pseudomonadati</taxon>
        <taxon>Bacteroidota</taxon>
        <taxon>Chitinophagia</taxon>
        <taxon>Chitinophagales</taxon>
        <taxon>Chitinophagaceae</taxon>
        <taxon>Hanamia</taxon>
    </lineage>
</organism>
<dbReference type="Pfam" id="PF18480">
    <property type="entry name" value="DUF5615"/>
    <property type="match status" value="1"/>
</dbReference>
<gene>
    <name evidence="2" type="ORF">EFY79_04940</name>
</gene>
<evidence type="ECO:0000313" key="3">
    <source>
        <dbReference type="Proteomes" id="UP000267223"/>
    </source>
</evidence>